<dbReference type="OrthoDB" id="9790889at2"/>
<keyword evidence="4" id="KW-0862">Zinc</keyword>
<evidence type="ECO:0000313" key="8">
    <source>
        <dbReference type="Proteomes" id="UP000028725"/>
    </source>
</evidence>
<dbReference type="PANTHER" id="PTHR30096">
    <property type="entry name" value="4,5-DOPA DIOXYGENASE EXTRADIOL-LIKE PROTEIN"/>
    <property type="match status" value="1"/>
</dbReference>
<dbReference type="EMBL" id="JMCB01000019">
    <property type="protein sequence ID" value="KFE62966.1"/>
    <property type="molecule type" value="Genomic_DNA"/>
</dbReference>
<dbReference type="GO" id="GO:0016702">
    <property type="term" value="F:oxidoreductase activity, acting on single donors with incorporation of molecular oxygen, incorporation of two atoms of oxygen"/>
    <property type="evidence" value="ECO:0007669"/>
    <property type="project" value="UniProtKB-ARBA"/>
</dbReference>
<evidence type="ECO:0000313" key="7">
    <source>
        <dbReference type="EMBL" id="KFE62966.1"/>
    </source>
</evidence>
<dbReference type="GO" id="GO:0008198">
    <property type="term" value="F:ferrous iron binding"/>
    <property type="evidence" value="ECO:0007669"/>
    <property type="project" value="InterPro"/>
</dbReference>
<accession>A0A085W5K3</accession>
<evidence type="ECO:0000256" key="5">
    <source>
        <dbReference type="ARBA" id="ARBA00023002"/>
    </source>
</evidence>
<comment type="similarity">
    <text evidence="2">Belongs to the DODA-type extradiol aromatic ring-opening dioxygenase family.</text>
</comment>
<dbReference type="PANTHER" id="PTHR30096:SF0">
    <property type="entry name" value="4,5-DOPA DIOXYGENASE EXTRADIOL-LIKE PROTEIN"/>
    <property type="match status" value="1"/>
</dbReference>
<name>A0A085W5K3_9BACT</name>
<dbReference type="InterPro" id="IPR014436">
    <property type="entry name" value="Extradiol_dOase_DODA"/>
</dbReference>
<dbReference type="STRING" id="394096.DB31_3025"/>
<dbReference type="InterPro" id="IPR004183">
    <property type="entry name" value="Xdiol_dOase_suB"/>
</dbReference>
<sequence length="294" mass="31297">MSSELHRREVLQAAAAVGVAGVAEAAGGKKVAGRSVAPAFFVSHGSPMVALDSDAYPQALKSFADGLQEVRALVVVSAHWETAGGVRVTASEAPPLIYDFGGFPEPLYQLTYPCPGEPVLAREVASRLVSAGFPAVEDPARGLDHGTWVPLRLALPAARLPVVQLSMPRGATAEDVARMGEALRPLRSQGVMLMGSGGITHNLRRVVFQDKYAPAEPWAQAFDGWVAQGLSSRDFTGLRAWSTAPNARLAHPSTEHLFPLYFVLGAALAEDRVTPVFEGFHHGTLSMRSFALHS</sequence>
<comment type="cofactor">
    <cofactor evidence="1">
        <name>Zn(2+)</name>
        <dbReference type="ChEBI" id="CHEBI:29105"/>
    </cofactor>
</comment>
<protein>
    <submittedName>
        <fullName evidence="7">Putative cytoplasmic protein</fullName>
    </submittedName>
</protein>
<evidence type="ECO:0000256" key="2">
    <source>
        <dbReference type="ARBA" id="ARBA00007581"/>
    </source>
</evidence>
<gene>
    <name evidence="7" type="ORF">DB31_3025</name>
</gene>
<dbReference type="PATRIC" id="fig|394096.3.peg.7350"/>
<keyword evidence="3" id="KW-0479">Metal-binding</keyword>
<dbReference type="Pfam" id="PF02900">
    <property type="entry name" value="LigB"/>
    <property type="match status" value="1"/>
</dbReference>
<dbReference type="Proteomes" id="UP000028725">
    <property type="component" value="Unassembled WGS sequence"/>
</dbReference>
<dbReference type="AlphaFoldDB" id="A0A085W5K3"/>
<dbReference type="PROSITE" id="PS51318">
    <property type="entry name" value="TAT"/>
    <property type="match status" value="1"/>
</dbReference>
<evidence type="ECO:0000256" key="4">
    <source>
        <dbReference type="ARBA" id="ARBA00022833"/>
    </source>
</evidence>
<dbReference type="RefSeq" id="WP_044196602.1">
    <property type="nucleotide sequence ID" value="NZ_JMCB01000019.1"/>
</dbReference>
<dbReference type="SUPFAM" id="SSF53213">
    <property type="entry name" value="LigB-like"/>
    <property type="match status" value="1"/>
</dbReference>
<feature type="domain" description="Extradiol ring-cleavage dioxygenase class III enzyme subunit B" evidence="6">
    <location>
        <begin position="39"/>
        <end position="268"/>
    </location>
</feature>
<evidence type="ECO:0000256" key="1">
    <source>
        <dbReference type="ARBA" id="ARBA00001947"/>
    </source>
</evidence>
<dbReference type="InterPro" id="IPR006311">
    <property type="entry name" value="TAT_signal"/>
</dbReference>
<evidence type="ECO:0000256" key="3">
    <source>
        <dbReference type="ARBA" id="ARBA00022723"/>
    </source>
</evidence>
<keyword evidence="5" id="KW-0560">Oxidoreductase</keyword>
<proteinExistence type="inferred from homology"/>
<dbReference type="Gene3D" id="3.40.830.10">
    <property type="entry name" value="LigB-like"/>
    <property type="match status" value="1"/>
</dbReference>
<comment type="caution">
    <text evidence="7">The sequence shown here is derived from an EMBL/GenBank/DDBJ whole genome shotgun (WGS) entry which is preliminary data.</text>
</comment>
<keyword evidence="8" id="KW-1185">Reference proteome</keyword>
<dbReference type="PIRSF" id="PIRSF006157">
    <property type="entry name" value="Doxgns_DODA"/>
    <property type="match status" value="1"/>
</dbReference>
<evidence type="ECO:0000259" key="6">
    <source>
        <dbReference type="Pfam" id="PF02900"/>
    </source>
</evidence>
<organism evidence="7 8">
    <name type="scientific">Hyalangium minutum</name>
    <dbReference type="NCBI Taxonomy" id="394096"/>
    <lineage>
        <taxon>Bacteria</taxon>
        <taxon>Pseudomonadati</taxon>
        <taxon>Myxococcota</taxon>
        <taxon>Myxococcia</taxon>
        <taxon>Myxococcales</taxon>
        <taxon>Cystobacterineae</taxon>
        <taxon>Archangiaceae</taxon>
        <taxon>Hyalangium</taxon>
    </lineage>
</organism>
<dbReference type="GO" id="GO:0008270">
    <property type="term" value="F:zinc ion binding"/>
    <property type="evidence" value="ECO:0007669"/>
    <property type="project" value="InterPro"/>
</dbReference>
<reference evidence="7 8" key="1">
    <citation type="submission" date="2014-04" db="EMBL/GenBank/DDBJ databases">
        <title>Genome assembly of Hyalangium minutum DSM 14724.</title>
        <authorList>
            <person name="Sharma G."/>
            <person name="Subramanian S."/>
        </authorList>
    </citation>
    <scope>NUCLEOTIDE SEQUENCE [LARGE SCALE GENOMIC DNA]</scope>
    <source>
        <strain evidence="7 8">DSM 14724</strain>
    </source>
</reference>
<dbReference type="CDD" id="cd07363">
    <property type="entry name" value="45_DOPA_Dioxygenase"/>
    <property type="match status" value="1"/>
</dbReference>